<feature type="compositionally biased region" description="Acidic residues" evidence="2">
    <location>
        <begin position="295"/>
        <end position="307"/>
    </location>
</feature>
<dbReference type="GO" id="GO:0031201">
    <property type="term" value="C:SNARE complex"/>
    <property type="evidence" value="ECO:0007669"/>
    <property type="project" value="TreeGrafter"/>
</dbReference>
<gene>
    <name evidence="3" type="ORF">DEBR0S1_10704G</name>
</gene>
<dbReference type="Gene3D" id="1.20.5.110">
    <property type="match status" value="2"/>
</dbReference>
<feature type="compositionally biased region" description="Basic and acidic residues" evidence="2">
    <location>
        <begin position="9"/>
        <end position="23"/>
    </location>
</feature>
<feature type="compositionally biased region" description="Low complexity" evidence="2">
    <location>
        <begin position="174"/>
        <end position="192"/>
    </location>
</feature>
<dbReference type="EMBL" id="CABFWN010000001">
    <property type="protein sequence ID" value="VUG16215.1"/>
    <property type="molecule type" value="Genomic_DNA"/>
</dbReference>
<dbReference type="GO" id="GO:0005886">
    <property type="term" value="C:plasma membrane"/>
    <property type="evidence" value="ECO:0007669"/>
    <property type="project" value="TreeGrafter"/>
</dbReference>
<dbReference type="Proteomes" id="UP000478008">
    <property type="component" value="Unassembled WGS sequence"/>
</dbReference>
<feature type="compositionally biased region" description="Basic and acidic residues" evidence="2">
    <location>
        <begin position="444"/>
        <end position="457"/>
    </location>
</feature>
<organism evidence="3 4">
    <name type="scientific">Dekkera bruxellensis</name>
    <name type="common">Brettanomyces custersii</name>
    <dbReference type="NCBI Taxonomy" id="5007"/>
    <lineage>
        <taxon>Eukaryota</taxon>
        <taxon>Fungi</taxon>
        <taxon>Dikarya</taxon>
        <taxon>Ascomycota</taxon>
        <taxon>Saccharomycotina</taxon>
        <taxon>Pichiomycetes</taxon>
        <taxon>Pichiales</taxon>
        <taxon>Pichiaceae</taxon>
        <taxon>Brettanomyces</taxon>
    </lineage>
</organism>
<comment type="similarity">
    <text evidence="1">Belongs to the SNAP-25 family.</text>
</comment>
<dbReference type="SUPFAM" id="SSF58038">
    <property type="entry name" value="SNARE fusion complex"/>
    <property type="match status" value="2"/>
</dbReference>
<name>A0A7D9CUY2_DEKBR</name>
<feature type="compositionally biased region" description="Low complexity" evidence="2">
    <location>
        <begin position="70"/>
        <end position="84"/>
    </location>
</feature>
<dbReference type="AlphaFoldDB" id="A0A7D9CUY2"/>
<feature type="compositionally biased region" description="Polar residues" evidence="2">
    <location>
        <begin position="119"/>
        <end position="129"/>
    </location>
</feature>
<proteinExistence type="inferred from homology"/>
<evidence type="ECO:0000256" key="1">
    <source>
        <dbReference type="ARBA" id="ARBA00009480"/>
    </source>
</evidence>
<dbReference type="PROSITE" id="PS50192">
    <property type="entry name" value="T_SNARE"/>
    <property type="match status" value="1"/>
</dbReference>
<feature type="compositionally biased region" description="Polar residues" evidence="2">
    <location>
        <begin position="141"/>
        <end position="158"/>
    </location>
</feature>
<feature type="region of interest" description="Disordered" evidence="2">
    <location>
        <begin position="1"/>
        <end position="313"/>
    </location>
</feature>
<accession>A0A7D9CUY2</accession>
<evidence type="ECO:0000313" key="4">
    <source>
        <dbReference type="Proteomes" id="UP000478008"/>
    </source>
</evidence>
<evidence type="ECO:0000313" key="3">
    <source>
        <dbReference type="EMBL" id="VUG16215.1"/>
    </source>
</evidence>
<dbReference type="CDD" id="cd15886">
    <property type="entry name" value="SNARE_SEC9N"/>
    <property type="match status" value="1"/>
</dbReference>
<feature type="compositionally biased region" description="Low complexity" evidence="2">
    <location>
        <begin position="231"/>
        <end position="240"/>
    </location>
</feature>
<dbReference type="GO" id="GO:0006887">
    <property type="term" value="P:exocytosis"/>
    <property type="evidence" value="ECO:0007669"/>
    <property type="project" value="TreeGrafter"/>
</dbReference>
<feature type="compositionally biased region" description="Polar residues" evidence="2">
    <location>
        <begin position="256"/>
        <end position="266"/>
    </location>
</feature>
<feature type="region of interest" description="Disordered" evidence="2">
    <location>
        <begin position="435"/>
        <end position="457"/>
    </location>
</feature>
<dbReference type="GO" id="GO:0006906">
    <property type="term" value="P:vesicle fusion"/>
    <property type="evidence" value="ECO:0007669"/>
    <property type="project" value="TreeGrafter"/>
</dbReference>
<evidence type="ECO:0000256" key="2">
    <source>
        <dbReference type="SAM" id="MobiDB-lite"/>
    </source>
</evidence>
<feature type="compositionally biased region" description="Polar residues" evidence="2">
    <location>
        <begin position="45"/>
        <end position="54"/>
    </location>
</feature>
<reference evidence="3 4" key="1">
    <citation type="submission" date="2019-07" db="EMBL/GenBank/DDBJ databases">
        <authorList>
            <person name="Friedrich A."/>
            <person name="Schacherer J."/>
        </authorList>
    </citation>
    <scope>NUCLEOTIDE SEQUENCE [LARGE SCALE GENOMIC DNA]</scope>
</reference>
<dbReference type="GO" id="GO:0019905">
    <property type="term" value="F:syntaxin binding"/>
    <property type="evidence" value="ECO:0007669"/>
    <property type="project" value="TreeGrafter"/>
</dbReference>
<dbReference type="GO" id="GO:0005484">
    <property type="term" value="F:SNAP receptor activity"/>
    <property type="evidence" value="ECO:0007669"/>
    <property type="project" value="TreeGrafter"/>
</dbReference>
<protein>
    <submittedName>
        <fullName evidence="3">DEBR0S1_10704g1_1</fullName>
    </submittedName>
</protein>
<feature type="compositionally biased region" description="Polar residues" evidence="2">
    <location>
        <begin position="85"/>
        <end position="99"/>
    </location>
</feature>
<keyword evidence="4" id="KW-1185">Reference proteome</keyword>
<dbReference type="PANTHER" id="PTHR19305">
    <property type="entry name" value="SYNAPTOSOMAL ASSOCIATED PROTEIN"/>
    <property type="match status" value="1"/>
</dbReference>
<sequence length="538" mass="60557">MGLKHFFKGSRDMTREQEKDMLERNGVVLKQDNDKTMQRKFKFGQFSSYAQQQARGKKELAPRIRRNGADEYSGDSSGTYSGSEPGSSYRQQNRYVSSEGQNAGYGTGNTNGGYRNQGAHSDQYGNQRSGYGHHSNDDNTRPSTANNYSHPYSSQSAGVASYSAPALDAGRAGGSHSSSSGSYSPPTQSSYGTRREGMDGPNSAKYDPYGPESGKGGEPEVASVSGQHSRQQQQHKLQQVQKKKENGQESYDPYAQQESDAQTVETDFNKYPNADSGAQSQTYKPYLEAQKESQEQNDEEYDSEEEEVNRIVRQTKDVRQATVQSSGNILRNLREADDSATNTMGTLGAQREKMYQMERGVNLMDTQQRFLDDHVKELEHYNRGLFHIKASNPFTRNSRKKAAERKFLMERQADRERDSQLNGKLHKSQRAILSEMDGEGPDPDAAHSELRDKEDYEQRVKAASKYLTDDHDEEDERMEVEYSKNIDEAHKMASNLHSKANIIAKEIESQNRGLNEISEKVNKVDDKMAVTTNRIRGI</sequence>
<dbReference type="PANTHER" id="PTHR19305:SF9">
    <property type="entry name" value="SYNAPTOSOMAL-ASSOCIATED PROTEIN 29"/>
    <property type="match status" value="1"/>
</dbReference>
<dbReference type="InterPro" id="IPR000727">
    <property type="entry name" value="T_SNARE_dom"/>
</dbReference>